<keyword evidence="10" id="KW-1185">Reference proteome</keyword>
<organism evidence="9 10">
    <name type="scientific">Sedimentibacter acidaminivorans</name>
    <dbReference type="NCBI Taxonomy" id="913099"/>
    <lineage>
        <taxon>Bacteria</taxon>
        <taxon>Bacillati</taxon>
        <taxon>Bacillota</taxon>
        <taxon>Tissierellia</taxon>
        <taxon>Sedimentibacter</taxon>
    </lineage>
</organism>
<comment type="cofactor">
    <cofactor evidence="1">
        <name>Zn(2+)</name>
        <dbReference type="ChEBI" id="CHEBI:29105"/>
    </cofactor>
</comment>
<dbReference type="EC" id="3.4.11.4" evidence="9"/>
<dbReference type="InterPro" id="IPR008007">
    <property type="entry name" value="Peptidase_M42"/>
</dbReference>
<keyword evidence="5" id="KW-0862">Zinc</keyword>
<dbReference type="Gene3D" id="3.40.630.10">
    <property type="entry name" value="Zn peptidases"/>
    <property type="match status" value="1"/>
</dbReference>
<dbReference type="PANTHER" id="PTHR42994">
    <property type="entry name" value="PEPTIDASE T"/>
    <property type="match status" value="1"/>
</dbReference>
<dbReference type="InterPro" id="IPR011650">
    <property type="entry name" value="Peptidase_M20_dimer"/>
</dbReference>
<gene>
    <name evidence="9" type="ORF">J2Z76_002543</name>
</gene>
<proteinExistence type="inferred from homology"/>
<dbReference type="InterPro" id="IPR001261">
    <property type="entry name" value="ArgE/DapE_CS"/>
</dbReference>
<comment type="caution">
    <text evidence="9">The sequence shown here is derived from an EMBL/GenBank/DDBJ whole genome shotgun (WGS) entry which is preliminary data.</text>
</comment>
<evidence type="ECO:0000256" key="7">
    <source>
        <dbReference type="PIRNR" id="PIRNR001123"/>
    </source>
</evidence>
<dbReference type="Pfam" id="PF07687">
    <property type="entry name" value="M20_dimer"/>
    <property type="match status" value="1"/>
</dbReference>
<evidence type="ECO:0000313" key="10">
    <source>
        <dbReference type="Proteomes" id="UP001519342"/>
    </source>
</evidence>
<dbReference type="SUPFAM" id="SSF53187">
    <property type="entry name" value="Zn-dependent exopeptidases"/>
    <property type="match status" value="1"/>
</dbReference>
<keyword evidence="6" id="KW-0482">Metalloprotease</keyword>
<evidence type="ECO:0000313" key="9">
    <source>
        <dbReference type="EMBL" id="MBP1926674.1"/>
    </source>
</evidence>
<comment type="similarity">
    <text evidence="7">Belongs to the peptidase M42 family.</text>
</comment>
<dbReference type="Gene3D" id="3.30.70.360">
    <property type="match status" value="1"/>
</dbReference>
<dbReference type="RefSeq" id="WP_209512395.1">
    <property type="nucleotide sequence ID" value="NZ_JAGGKS010000007.1"/>
</dbReference>
<dbReference type="PIRSF" id="PIRSF001123">
    <property type="entry name" value="PepA_GA"/>
    <property type="match status" value="1"/>
</dbReference>
<name>A0ABS4GG68_9FIRM</name>
<evidence type="ECO:0000256" key="4">
    <source>
        <dbReference type="ARBA" id="ARBA00022801"/>
    </source>
</evidence>
<dbReference type="SUPFAM" id="SSF55031">
    <property type="entry name" value="Bacterial exopeptidase dimerisation domain"/>
    <property type="match status" value="1"/>
</dbReference>
<sequence>MINKERLIKTFMDYVIIDSETKNEKAISERIAKDLKDLGFKVYVDNSGEKAKSNGNNVYCFLEGTKDLDPILFSAHMDTVTPGVGIEPYMDGEYIKSKGDTILGGDDKSGIAAIIEALKVIKENNLPHGPIEVVFSICEEGGLLGAKYVELDKLKSKQAVVLDSGNSPSKIVIEAPGQNNIHAKVFGKPSHAGGNPEDGISAIMVLAEAVINMKLLRIDEETTANIGTFKAVGVTNIVSPYAEMIAEARSRSGEKLKQQTEHMIECLENACKKYGAKLEYNVTEKYSSYALDPKDELVEMAVKICENMGMIVEKVASGGGSDANIYNKNGIKSINLGTGMELAHTTDEKLYIEDFVSVTKVVLSIMTR</sequence>
<reference evidence="9 10" key="1">
    <citation type="submission" date="2021-03" db="EMBL/GenBank/DDBJ databases">
        <title>Genomic Encyclopedia of Type Strains, Phase IV (KMG-IV): sequencing the most valuable type-strain genomes for metagenomic binning, comparative biology and taxonomic classification.</title>
        <authorList>
            <person name="Goeker M."/>
        </authorList>
    </citation>
    <scope>NUCLEOTIDE SEQUENCE [LARGE SCALE GENOMIC DNA]</scope>
    <source>
        <strain evidence="9 10">DSM 24004</strain>
    </source>
</reference>
<evidence type="ECO:0000256" key="2">
    <source>
        <dbReference type="ARBA" id="ARBA00022670"/>
    </source>
</evidence>
<dbReference type="InterPro" id="IPR036264">
    <property type="entry name" value="Bact_exopeptidase_dim_dom"/>
</dbReference>
<protein>
    <submittedName>
        <fullName evidence="9">Tripeptide aminopeptidase</fullName>
        <ecNumber evidence="9">3.4.11.4</ecNumber>
    </submittedName>
</protein>
<keyword evidence="9" id="KW-0031">Aminopeptidase</keyword>
<dbReference type="PANTHER" id="PTHR42994:SF2">
    <property type="entry name" value="PEPTIDASE"/>
    <property type="match status" value="1"/>
</dbReference>
<feature type="domain" description="Peptidase M20 dimerisation" evidence="8">
    <location>
        <begin position="177"/>
        <end position="274"/>
    </location>
</feature>
<dbReference type="Proteomes" id="UP001519342">
    <property type="component" value="Unassembled WGS sequence"/>
</dbReference>
<dbReference type="PROSITE" id="PS00758">
    <property type="entry name" value="ARGE_DAPE_CPG2_1"/>
    <property type="match status" value="1"/>
</dbReference>
<evidence type="ECO:0000256" key="5">
    <source>
        <dbReference type="ARBA" id="ARBA00022833"/>
    </source>
</evidence>
<evidence type="ECO:0000256" key="1">
    <source>
        <dbReference type="ARBA" id="ARBA00001947"/>
    </source>
</evidence>
<dbReference type="NCBIfam" id="TIGR01883">
    <property type="entry name" value="PepT-like"/>
    <property type="match status" value="1"/>
</dbReference>
<keyword evidence="4 9" id="KW-0378">Hydrolase</keyword>
<dbReference type="Pfam" id="PF01546">
    <property type="entry name" value="Peptidase_M20"/>
    <property type="match status" value="1"/>
</dbReference>
<dbReference type="InterPro" id="IPR002933">
    <property type="entry name" value="Peptidase_M20"/>
</dbReference>
<dbReference type="EMBL" id="JAGGKS010000007">
    <property type="protein sequence ID" value="MBP1926674.1"/>
    <property type="molecule type" value="Genomic_DNA"/>
</dbReference>
<evidence type="ECO:0000259" key="8">
    <source>
        <dbReference type="Pfam" id="PF07687"/>
    </source>
</evidence>
<accession>A0ABS4GG68</accession>
<keyword evidence="2" id="KW-0645">Protease</keyword>
<evidence type="ECO:0000256" key="3">
    <source>
        <dbReference type="ARBA" id="ARBA00022723"/>
    </source>
</evidence>
<dbReference type="GO" id="GO:0045148">
    <property type="term" value="F:tripeptide aminopeptidase activity"/>
    <property type="evidence" value="ECO:0007669"/>
    <property type="project" value="UniProtKB-EC"/>
</dbReference>
<dbReference type="InterPro" id="IPR010162">
    <property type="entry name" value="PepT-like"/>
</dbReference>
<keyword evidence="3" id="KW-0479">Metal-binding</keyword>
<evidence type="ECO:0000256" key="6">
    <source>
        <dbReference type="ARBA" id="ARBA00023049"/>
    </source>
</evidence>